<dbReference type="EMBL" id="BMKW01000003">
    <property type="protein sequence ID" value="GGJ08133.1"/>
    <property type="molecule type" value="Genomic_DNA"/>
</dbReference>
<keyword evidence="3" id="KW-1185">Reference proteome</keyword>
<sequence>MSRIFALTALLPLLASPALAQTRSLVVPPGSAVVIAPRGEPAPRTHLAPPPRPQQQRMVMVAPSGETLSGPTAWAAAGMAAAAVAAVLFAGGAGGGGSGGGSATASASATVRR</sequence>
<accession>A0A917NKX1</accession>
<dbReference type="Proteomes" id="UP000661507">
    <property type="component" value="Unassembled WGS sequence"/>
</dbReference>
<reference evidence="2" key="1">
    <citation type="journal article" date="2014" name="Int. J. Syst. Evol. Microbiol.">
        <title>Complete genome sequence of Corynebacterium casei LMG S-19264T (=DSM 44701T), isolated from a smear-ripened cheese.</title>
        <authorList>
            <consortium name="US DOE Joint Genome Institute (JGI-PGF)"/>
            <person name="Walter F."/>
            <person name="Albersmeier A."/>
            <person name="Kalinowski J."/>
            <person name="Ruckert C."/>
        </authorList>
    </citation>
    <scope>NUCLEOTIDE SEQUENCE</scope>
    <source>
        <strain evidence="2">CGMCC 1.3617</strain>
    </source>
</reference>
<dbReference type="RefSeq" id="WP_188966223.1">
    <property type="nucleotide sequence ID" value="NZ_BMKW01000003.1"/>
</dbReference>
<evidence type="ECO:0000313" key="2">
    <source>
        <dbReference type="EMBL" id="GGJ08133.1"/>
    </source>
</evidence>
<evidence type="ECO:0000313" key="3">
    <source>
        <dbReference type="Proteomes" id="UP000661507"/>
    </source>
</evidence>
<dbReference type="AlphaFoldDB" id="A0A917NKX1"/>
<protein>
    <submittedName>
        <fullName evidence="2">Uncharacterized protein</fullName>
    </submittedName>
</protein>
<feature type="chain" id="PRO_5036766205" evidence="1">
    <location>
        <begin position="21"/>
        <end position="113"/>
    </location>
</feature>
<evidence type="ECO:0000256" key="1">
    <source>
        <dbReference type="SAM" id="SignalP"/>
    </source>
</evidence>
<keyword evidence="1" id="KW-0732">Signal</keyword>
<reference evidence="2" key="2">
    <citation type="submission" date="2020-09" db="EMBL/GenBank/DDBJ databases">
        <authorList>
            <person name="Sun Q."/>
            <person name="Zhou Y."/>
        </authorList>
    </citation>
    <scope>NUCLEOTIDE SEQUENCE</scope>
    <source>
        <strain evidence="2">CGMCC 1.3617</strain>
    </source>
</reference>
<comment type="caution">
    <text evidence="2">The sequence shown here is derived from an EMBL/GenBank/DDBJ whole genome shotgun (WGS) entry which is preliminary data.</text>
</comment>
<proteinExistence type="predicted"/>
<feature type="signal peptide" evidence="1">
    <location>
        <begin position="1"/>
        <end position="20"/>
    </location>
</feature>
<gene>
    <name evidence="2" type="ORF">GCM10011320_13910</name>
</gene>
<name>A0A917NKX1_9PROT</name>
<organism evidence="2 3">
    <name type="scientific">Neoroseomonas lacus</name>
    <dbReference type="NCBI Taxonomy" id="287609"/>
    <lineage>
        <taxon>Bacteria</taxon>
        <taxon>Pseudomonadati</taxon>
        <taxon>Pseudomonadota</taxon>
        <taxon>Alphaproteobacteria</taxon>
        <taxon>Acetobacterales</taxon>
        <taxon>Acetobacteraceae</taxon>
        <taxon>Neoroseomonas</taxon>
    </lineage>
</organism>